<evidence type="ECO:0000256" key="6">
    <source>
        <dbReference type="ARBA" id="ARBA00044633"/>
    </source>
</evidence>
<feature type="binding site" evidence="7">
    <location>
        <position position="167"/>
    </location>
    <ligand>
        <name>3-phosphoshikimate</name>
        <dbReference type="ChEBI" id="CHEBI:145989"/>
    </ligand>
</feature>
<dbReference type="GO" id="GO:0009423">
    <property type="term" value="P:chorismate biosynthetic process"/>
    <property type="evidence" value="ECO:0007669"/>
    <property type="project" value="UniProtKB-UniRule"/>
</dbReference>
<dbReference type="SUPFAM" id="SSF55205">
    <property type="entry name" value="EPT/RTPC-like"/>
    <property type="match status" value="1"/>
</dbReference>
<feature type="binding site" evidence="7">
    <location>
        <position position="93"/>
    </location>
    <ligand>
        <name>phosphoenolpyruvate</name>
        <dbReference type="ChEBI" id="CHEBI:58702"/>
    </ligand>
</feature>
<dbReference type="AlphaFoldDB" id="A0A1F6AQH6"/>
<feature type="binding site" evidence="7">
    <location>
        <position position="20"/>
    </location>
    <ligand>
        <name>3-phosphoshikimate</name>
        <dbReference type="ChEBI" id="CHEBI:145989"/>
    </ligand>
</feature>
<comment type="caution">
    <text evidence="9">The sequence shown here is derived from an EMBL/GenBank/DDBJ whole genome shotgun (WGS) entry which is preliminary data.</text>
</comment>
<feature type="binding site" evidence="7">
    <location>
        <position position="121"/>
    </location>
    <ligand>
        <name>phosphoenolpyruvate</name>
        <dbReference type="ChEBI" id="CHEBI:58702"/>
    </ligand>
</feature>
<protein>
    <recommendedName>
        <fullName evidence="7">3-phosphoshikimate 1-carboxyvinyltransferase</fullName>
        <ecNumber evidence="7">2.5.1.19</ecNumber>
    </recommendedName>
    <alternativeName>
        <fullName evidence="7">5-enolpyruvylshikimate-3-phosphate synthase</fullName>
        <shortName evidence="7">EPSP synthase</shortName>
        <shortName evidence="7">EPSPS</shortName>
    </alternativeName>
</protein>
<dbReference type="EC" id="2.5.1.19" evidence="7"/>
<dbReference type="InterPro" id="IPR001986">
    <property type="entry name" value="Enolpyruvate_Tfrase_dom"/>
</dbReference>
<dbReference type="GO" id="GO:0005737">
    <property type="term" value="C:cytoplasm"/>
    <property type="evidence" value="ECO:0007669"/>
    <property type="project" value="UniProtKB-SubCell"/>
</dbReference>
<feature type="binding site" evidence="7">
    <location>
        <position position="406"/>
    </location>
    <ligand>
        <name>phosphoenolpyruvate</name>
        <dbReference type="ChEBI" id="CHEBI:58702"/>
    </ligand>
</feature>
<feature type="active site" description="Proton acceptor" evidence="7">
    <location>
        <position position="308"/>
    </location>
</feature>
<comment type="catalytic activity">
    <reaction evidence="6">
        <text>3-phosphoshikimate + phosphoenolpyruvate = 5-O-(1-carboxyvinyl)-3-phosphoshikimate + phosphate</text>
        <dbReference type="Rhea" id="RHEA:21256"/>
        <dbReference type="ChEBI" id="CHEBI:43474"/>
        <dbReference type="ChEBI" id="CHEBI:57701"/>
        <dbReference type="ChEBI" id="CHEBI:58702"/>
        <dbReference type="ChEBI" id="CHEBI:145989"/>
        <dbReference type="EC" id="2.5.1.19"/>
    </reaction>
    <physiologicalReaction direction="left-to-right" evidence="6">
        <dbReference type="Rhea" id="RHEA:21257"/>
    </physiologicalReaction>
</comment>
<dbReference type="CDD" id="cd01556">
    <property type="entry name" value="EPSP_synthase"/>
    <property type="match status" value="1"/>
</dbReference>
<accession>A0A1F6AQH6</accession>
<keyword evidence="4 7" id="KW-0808">Transferase</keyword>
<comment type="pathway">
    <text evidence="1 7">Metabolic intermediate biosynthesis; chorismate biosynthesis; chorismate from D-erythrose 4-phosphate and phosphoenolpyruvate: step 6/7.</text>
</comment>
<comment type="function">
    <text evidence="7">Catalyzes the transfer of the enolpyruvyl moiety of phosphoenolpyruvate (PEP) to the 5-hydroxyl of shikimate-3-phosphate (S3P) to produce enolpyruvyl shikimate-3-phosphate and inorganic phosphate.</text>
</comment>
<keyword evidence="5 7" id="KW-0057">Aromatic amino acid biosynthesis</keyword>
<evidence type="ECO:0000256" key="4">
    <source>
        <dbReference type="ARBA" id="ARBA00022679"/>
    </source>
</evidence>
<evidence type="ECO:0000256" key="2">
    <source>
        <dbReference type="ARBA" id="ARBA00009948"/>
    </source>
</evidence>
<comment type="similarity">
    <text evidence="2 7">Belongs to the EPSP synthase family.</text>
</comment>
<feature type="binding site" evidence="7">
    <location>
        <position position="20"/>
    </location>
    <ligand>
        <name>phosphoenolpyruvate</name>
        <dbReference type="ChEBI" id="CHEBI:58702"/>
    </ligand>
</feature>
<dbReference type="Proteomes" id="UP000176609">
    <property type="component" value="Unassembled WGS sequence"/>
</dbReference>
<proteinExistence type="inferred from homology"/>
<dbReference type="Gene3D" id="3.65.10.10">
    <property type="entry name" value="Enolpyruvate transferase domain"/>
    <property type="match status" value="2"/>
</dbReference>
<evidence type="ECO:0000256" key="3">
    <source>
        <dbReference type="ARBA" id="ARBA00022605"/>
    </source>
</evidence>
<comment type="subunit">
    <text evidence="7">Monomer.</text>
</comment>
<dbReference type="EMBL" id="MFJR01000007">
    <property type="protein sequence ID" value="OGG26918.1"/>
    <property type="molecule type" value="Genomic_DNA"/>
</dbReference>
<keyword evidence="3 7" id="KW-0028">Amino-acid biosynthesis</keyword>
<feature type="binding site" evidence="7">
    <location>
        <position position="21"/>
    </location>
    <ligand>
        <name>3-phosphoshikimate</name>
        <dbReference type="ChEBI" id="CHEBI:145989"/>
    </ligand>
</feature>
<dbReference type="PANTHER" id="PTHR21090:SF5">
    <property type="entry name" value="PENTAFUNCTIONAL AROM POLYPEPTIDE"/>
    <property type="match status" value="1"/>
</dbReference>
<organism evidence="9 10">
    <name type="scientific">Candidatus Gottesmanbacteria bacterium RIFCSPLOWO2_01_FULL_39_12b</name>
    <dbReference type="NCBI Taxonomy" id="1798388"/>
    <lineage>
        <taxon>Bacteria</taxon>
        <taxon>Candidatus Gottesmaniibacteriota</taxon>
    </lineage>
</organism>
<dbReference type="PANTHER" id="PTHR21090">
    <property type="entry name" value="AROM/DEHYDROQUINATE SYNTHASE"/>
    <property type="match status" value="1"/>
</dbReference>
<feature type="binding site" evidence="7">
    <location>
        <position position="169"/>
    </location>
    <ligand>
        <name>phosphoenolpyruvate</name>
        <dbReference type="ChEBI" id="CHEBI:58702"/>
    </ligand>
</feature>
<dbReference type="GO" id="GO:0009073">
    <property type="term" value="P:aromatic amino acid family biosynthetic process"/>
    <property type="evidence" value="ECO:0007669"/>
    <property type="project" value="UniProtKB-KW"/>
</dbReference>
<dbReference type="NCBIfam" id="TIGR01356">
    <property type="entry name" value="aroA"/>
    <property type="match status" value="1"/>
</dbReference>
<keyword evidence="7" id="KW-0963">Cytoplasm</keyword>
<dbReference type="Pfam" id="PF00275">
    <property type="entry name" value="EPSP_synthase"/>
    <property type="match status" value="1"/>
</dbReference>
<gene>
    <name evidence="7" type="primary">aroA</name>
    <name evidence="9" type="ORF">A2960_02105</name>
</gene>
<feature type="binding site" evidence="7">
    <location>
        <position position="194"/>
    </location>
    <ligand>
        <name>3-phosphoshikimate</name>
        <dbReference type="ChEBI" id="CHEBI:145989"/>
    </ligand>
</feature>
<feature type="binding site" evidence="7">
    <location>
        <position position="169"/>
    </location>
    <ligand>
        <name>3-phosphoshikimate</name>
        <dbReference type="ChEBI" id="CHEBI:145989"/>
    </ligand>
</feature>
<dbReference type="InterPro" id="IPR006264">
    <property type="entry name" value="EPSP_synthase"/>
</dbReference>
<feature type="binding site" evidence="7">
    <location>
        <position position="168"/>
    </location>
    <ligand>
        <name>3-phosphoshikimate</name>
        <dbReference type="ChEBI" id="CHEBI:145989"/>
    </ligand>
</feature>
<feature type="binding site" evidence="7">
    <location>
        <position position="380"/>
    </location>
    <ligand>
        <name>phosphoenolpyruvate</name>
        <dbReference type="ChEBI" id="CHEBI:58702"/>
    </ligand>
</feature>
<dbReference type="UniPathway" id="UPA00053">
    <property type="reaction ID" value="UER00089"/>
</dbReference>
<dbReference type="InterPro" id="IPR036968">
    <property type="entry name" value="Enolpyruvate_Tfrase_sf"/>
</dbReference>
<name>A0A1F6AQH6_9BACT</name>
<dbReference type="HAMAP" id="MF_00210">
    <property type="entry name" value="EPSP_synth"/>
    <property type="match status" value="1"/>
</dbReference>
<evidence type="ECO:0000256" key="7">
    <source>
        <dbReference type="HAMAP-Rule" id="MF_00210"/>
    </source>
</evidence>
<dbReference type="GO" id="GO:0003866">
    <property type="term" value="F:3-phosphoshikimate 1-carboxyvinyltransferase activity"/>
    <property type="evidence" value="ECO:0007669"/>
    <property type="project" value="UniProtKB-UniRule"/>
</dbReference>
<reference evidence="9 10" key="1">
    <citation type="journal article" date="2016" name="Nat. Commun.">
        <title>Thousands of microbial genomes shed light on interconnected biogeochemical processes in an aquifer system.</title>
        <authorList>
            <person name="Anantharaman K."/>
            <person name="Brown C.T."/>
            <person name="Hug L.A."/>
            <person name="Sharon I."/>
            <person name="Castelle C.J."/>
            <person name="Probst A.J."/>
            <person name="Thomas B.C."/>
            <person name="Singh A."/>
            <person name="Wilkins M.J."/>
            <person name="Karaoz U."/>
            <person name="Brodie E.L."/>
            <person name="Williams K.H."/>
            <person name="Hubbard S.S."/>
            <person name="Banfield J.F."/>
        </authorList>
    </citation>
    <scope>NUCLEOTIDE SEQUENCE [LARGE SCALE GENOMIC DNA]</scope>
</reference>
<feature type="domain" description="Enolpyruvate transferase" evidence="8">
    <location>
        <begin position="8"/>
        <end position="415"/>
    </location>
</feature>
<evidence type="ECO:0000256" key="5">
    <source>
        <dbReference type="ARBA" id="ARBA00023141"/>
    </source>
</evidence>
<comment type="caution">
    <text evidence="7">Lacks conserved residue(s) required for the propagation of feature annotation.</text>
</comment>
<evidence type="ECO:0000313" key="9">
    <source>
        <dbReference type="EMBL" id="OGG26918.1"/>
    </source>
</evidence>
<sequence length="423" mass="45647">MNILIKYGKIHGTVSVPSSKSITHRAIMIASIAYGKSVIKNRLKSVDTDFTVKACKELGVGIDEQGNQLIINGVNGKFILNGKTKNLYVGESGTTLRFLTAISILTDGTVIIDGEKKLRERPIGGLIHVLLEQGILVKSIMNNDCPPVAVKGGFITGGKISVSSDKSSQFASALLLIAPFAKNDVVLEPINLKSSPYLRLTWSLMKDFGIMGEFDNQVYKIKTGTGYKAREMTIEGDWTSASYFMVAAAVTGGKVKLLNMNPESIQGDRKIISILSKMGCEIKIKSDGLEVSGRNLKSIEEDLGDNPDIVPSLCIAAAFASGKSKFTNIGHLIYKESNRLESVCLELNKMGIDAYYDSSQIVISGGKPNGSVIDPHNDHRIAMSFSVAGLAAEGETTINNADVVNKSYPDFYNDLKILGAKII</sequence>
<evidence type="ECO:0000313" key="10">
    <source>
        <dbReference type="Proteomes" id="UP000176609"/>
    </source>
</evidence>
<feature type="binding site" evidence="7">
    <location>
        <position position="25"/>
    </location>
    <ligand>
        <name>3-phosphoshikimate</name>
        <dbReference type="ChEBI" id="CHEBI:145989"/>
    </ligand>
</feature>
<feature type="binding site" evidence="7">
    <location>
        <position position="335"/>
    </location>
    <ligand>
        <name>3-phosphoshikimate</name>
        <dbReference type="ChEBI" id="CHEBI:145989"/>
    </ligand>
</feature>
<evidence type="ECO:0000259" key="8">
    <source>
        <dbReference type="Pfam" id="PF00275"/>
    </source>
</evidence>
<feature type="binding site" evidence="7">
    <location>
        <position position="308"/>
    </location>
    <ligand>
        <name>3-phosphoshikimate</name>
        <dbReference type="ChEBI" id="CHEBI:145989"/>
    </ligand>
</feature>
<comment type="subcellular location">
    <subcellularLocation>
        <location evidence="7">Cytoplasm</location>
    </subcellularLocation>
</comment>
<dbReference type="GO" id="GO:0008652">
    <property type="term" value="P:amino acid biosynthetic process"/>
    <property type="evidence" value="ECO:0007669"/>
    <property type="project" value="UniProtKB-KW"/>
</dbReference>
<evidence type="ECO:0000256" key="1">
    <source>
        <dbReference type="ARBA" id="ARBA00004811"/>
    </source>
</evidence>
<dbReference type="InterPro" id="IPR013792">
    <property type="entry name" value="RNA3'P_cycl/enolpyr_Trfase_a/b"/>
</dbReference>
<feature type="binding site" evidence="7">
    <location>
        <position position="339"/>
    </location>
    <ligand>
        <name>phosphoenolpyruvate</name>
        <dbReference type="ChEBI" id="CHEBI:58702"/>
    </ligand>
</feature>
<dbReference type="PIRSF" id="PIRSF000505">
    <property type="entry name" value="EPSPS"/>
    <property type="match status" value="1"/>
</dbReference>